<reference evidence="2 3" key="1">
    <citation type="journal article" date="2014" name="Genome Announc.">
        <title>Draft Genome Sequence of Marinomonas sp. Strain D104, a Polycyclic Aromatic Hydrocarbon-Degrading Bacterium from the Deep-Sea Sediment of the Arctic Ocean.</title>
        <authorList>
            <person name="Dong C."/>
            <person name="Bai X."/>
            <person name="Lai Q."/>
            <person name="Xie Y."/>
            <person name="Chen X."/>
            <person name="Shao Z."/>
        </authorList>
    </citation>
    <scope>NUCLEOTIDE SEQUENCE [LARGE SCALE GENOMIC DNA]</scope>
    <source>
        <strain evidence="2 3">D104</strain>
    </source>
</reference>
<dbReference type="SUPFAM" id="SSF47413">
    <property type="entry name" value="lambda repressor-like DNA-binding domains"/>
    <property type="match status" value="1"/>
</dbReference>
<dbReference type="CDD" id="cd00093">
    <property type="entry name" value="HTH_XRE"/>
    <property type="match status" value="1"/>
</dbReference>
<proteinExistence type="predicted"/>
<evidence type="ECO:0000259" key="1">
    <source>
        <dbReference type="PROSITE" id="PS50943"/>
    </source>
</evidence>
<dbReference type="PATRIC" id="fig|1208321.3.peg.3159"/>
<dbReference type="EMBL" id="AYOZ01000060">
    <property type="protein sequence ID" value="ETI58054.1"/>
    <property type="molecule type" value="Genomic_DNA"/>
</dbReference>
<dbReference type="PROSITE" id="PS50943">
    <property type="entry name" value="HTH_CROC1"/>
    <property type="match status" value="1"/>
</dbReference>
<dbReference type="Proteomes" id="UP000018857">
    <property type="component" value="Unassembled WGS sequence"/>
</dbReference>
<gene>
    <name evidence="2" type="ORF">D104_15895</name>
</gene>
<evidence type="ECO:0000313" key="3">
    <source>
        <dbReference type="Proteomes" id="UP000018857"/>
    </source>
</evidence>
<dbReference type="OrthoDB" id="9805309at2"/>
<dbReference type="eggNOG" id="COG3655">
    <property type="taxonomic scope" value="Bacteria"/>
</dbReference>
<dbReference type="STRING" id="1208321.D104_15895"/>
<organism evidence="2 3">
    <name type="scientific">Marinomonas profundimaris</name>
    <dbReference type="NCBI Taxonomy" id="1208321"/>
    <lineage>
        <taxon>Bacteria</taxon>
        <taxon>Pseudomonadati</taxon>
        <taxon>Pseudomonadota</taxon>
        <taxon>Gammaproteobacteria</taxon>
        <taxon>Oceanospirillales</taxon>
        <taxon>Oceanospirillaceae</taxon>
        <taxon>Marinomonas</taxon>
    </lineage>
</organism>
<dbReference type="GO" id="GO:0003677">
    <property type="term" value="F:DNA binding"/>
    <property type="evidence" value="ECO:0007669"/>
    <property type="project" value="InterPro"/>
</dbReference>
<dbReference type="AlphaFoldDB" id="W1RR80"/>
<dbReference type="InterPro" id="IPR001387">
    <property type="entry name" value="Cro/C1-type_HTH"/>
</dbReference>
<feature type="domain" description="HTH cro/C1-type" evidence="1">
    <location>
        <begin position="12"/>
        <end position="67"/>
    </location>
</feature>
<keyword evidence="3" id="KW-1185">Reference proteome</keyword>
<name>W1RR80_9GAMM</name>
<comment type="caution">
    <text evidence="2">The sequence shown here is derived from an EMBL/GenBank/DDBJ whole genome shotgun (WGS) entry which is preliminary data.</text>
</comment>
<evidence type="ECO:0000313" key="2">
    <source>
        <dbReference type="EMBL" id="ETI58054.1"/>
    </source>
</evidence>
<dbReference type="RefSeq" id="WP_024025215.1">
    <property type="nucleotide sequence ID" value="NZ_AYOZ01000060.1"/>
</dbReference>
<sequence>MIRFKLKELIALKEREEGRRIGLQEIADATDIHRTTLSKLQNPNGYNTNTENLDKLCTYFGCELSDLAEHVTHATK</sequence>
<dbReference type="InterPro" id="IPR010982">
    <property type="entry name" value="Lambda_DNA-bd_dom_sf"/>
</dbReference>
<protein>
    <submittedName>
        <fullName evidence="2">XRE family transcriptional regulator</fullName>
    </submittedName>
</protein>
<accession>W1RR80</accession>
<dbReference type="Gene3D" id="1.10.260.40">
    <property type="entry name" value="lambda repressor-like DNA-binding domains"/>
    <property type="match status" value="1"/>
</dbReference>
<dbReference type="Pfam" id="PF13443">
    <property type="entry name" value="HTH_26"/>
    <property type="match status" value="1"/>
</dbReference>